<name>A0A024TUA7_9STRA</name>
<gene>
    <name evidence="2" type="ORF">H310_09116</name>
</gene>
<dbReference type="AlphaFoldDB" id="A0A024TUA7"/>
<feature type="transmembrane region" description="Helical" evidence="1">
    <location>
        <begin position="108"/>
        <end position="130"/>
    </location>
</feature>
<protein>
    <submittedName>
        <fullName evidence="2">Uncharacterized protein</fullName>
    </submittedName>
</protein>
<feature type="transmembrane region" description="Helical" evidence="1">
    <location>
        <begin position="44"/>
        <end position="64"/>
    </location>
</feature>
<keyword evidence="1" id="KW-1133">Transmembrane helix</keyword>
<feature type="transmembrane region" description="Helical" evidence="1">
    <location>
        <begin position="76"/>
        <end position="96"/>
    </location>
</feature>
<organism evidence="2">
    <name type="scientific">Aphanomyces invadans</name>
    <dbReference type="NCBI Taxonomy" id="157072"/>
    <lineage>
        <taxon>Eukaryota</taxon>
        <taxon>Sar</taxon>
        <taxon>Stramenopiles</taxon>
        <taxon>Oomycota</taxon>
        <taxon>Saprolegniomycetes</taxon>
        <taxon>Saprolegniales</taxon>
        <taxon>Verrucalvaceae</taxon>
        <taxon>Aphanomyces</taxon>
    </lineage>
</organism>
<dbReference type="OrthoDB" id="78857at2759"/>
<reference evidence="2" key="1">
    <citation type="submission" date="2013-12" db="EMBL/GenBank/DDBJ databases">
        <title>The Genome Sequence of Aphanomyces invadans NJM9701.</title>
        <authorList>
            <consortium name="The Broad Institute Genomics Platform"/>
            <person name="Russ C."/>
            <person name="Tyler B."/>
            <person name="van West P."/>
            <person name="Dieguez-Uribeondo J."/>
            <person name="Young S.K."/>
            <person name="Zeng Q."/>
            <person name="Gargeya S."/>
            <person name="Fitzgerald M."/>
            <person name="Abouelleil A."/>
            <person name="Alvarado L."/>
            <person name="Chapman S.B."/>
            <person name="Gainer-Dewar J."/>
            <person name="Goldberg J."/>
            <person name="Griggs A."/>
            <person name="Gujja S."/>
            <person name="Hansen M."/>
            <person name="Howarth C."/>
            <person name="Imamovic A."/>
            <person name="Ireland A."/>
            <person name="Larimer J."/>
            <person name="McCowan C."/>
            <person name="Murphy C."/>
            <person name="Pearson M."/>
            <person name="Poon T.W."/>
            <person name="Priest M."/>
            <person name="Roberts A."/>
            <person name="Saif S."/>
            <person name="Shea T."/>
            <person name="Sykes S."/>
            <person name="Wortman J."/>
            <person name="Nusbaum C."/>
            <person name="Birren B."/>
        </authorList>
    </citation>
    <scope>NUCLEOTIDE SEQUENCE [LARGE SCALE GENOMIC DNA]</scope>
    <source>
        <strain evidence="2">NJM9701</strain>
    </source>
</reference>
<dbReference type="eggNOG" id="ENOG502S120">
    <property type="taxonomic scope" value="Eukaryota"/>
</dbReference>
<evidence type="ECO:0000313" key="2">
    <source>
        <dbReference type="EMBL" id="ETV97755.1"/>
    </source>
</evidence>
<accession>A0A024TUA7</accession>
<dbReference type="GeneID" id="20086166"/>
<dbReference type="VEuPathDB" id="FungiDB:H310_09116"/>
<keyword evidence="1" id="KW-0812">Transmembrane</keyword>
<feature type="transmembrane region" description="Helical" evidence="1">
    <location>
        <begin position="15"/>
        <end position="38"/>
    </location>
</feature>
<proteinExistence type="predicted"/>
<keyword evidence="1" id="KW-0472">Membrane</keyword>
<evidence type="ECO:0000256" key="1">
    <source>
        <dbReference type="SAM" id="Phobius"/>
    </source>
</evidence>
<sequence>MLAEMNQHQHGHKRLLNILLLGNGALAAGILLNSIFVLGDSGGLNEFICGAMFLSYSFAAILMLNRNPSAFSIGMLMGSSVVLAALAFLNALYWLVASATMEDHTVAAGFAGAFNLIYFVVDATFVSILYRSKHDIIETYSAYDYIPDKHEEVADVATTSCSHCEGDDTFSVCSYQSSAQAPLPTADI</sequence>
<dbReference type="RefSeq" id="XP_008873316.1">
    <property type="nucleotide sequence ID" value="XM_008875094.1"/>
</dbReference>
<dbReference type="EMBL" id="KI913971">
    <property type="protein sequence ID" value="ETV97755.1"/>
    <property type="molecule type" value="Genomic_DNA"/>
</dbReference>